<evidence type="ECO:0000256" key="5">
    <source>
        <dbReference type="ARBA" id="ARBA00022605"/>
    </source>
</evidence>
<dbReference type="SMART" id="SM00971">
    <property type="entry name" value="SATase_N"/>
    <property type="match status" value="1"/>
</dbReference>
<dbReference type="RefSeq" id="WP_279242696.1">
    <property type="nucleotide sequence ID" value="NZ_CP036501.1"/>
</dbReference>
<dbReference type="Pfam" id="PF06426">
    <property type="entry name" value="SATase_N"/>
    <property type="match status" value="1"/>
</dbReference>
<dbReference type="Pfam" id="PF00132">
    <property type="entry name" value="Hexapep"/>
    <property type="match status" value="1"/>
</dbReference>
<reference evidence="10 11" key="1">
    <citation type="submission" date="2019-02" db="EMBL/GenBank/DDBJ databases">
        <title>Halieaceae_genomes.</title>
        <authorList>
            <person name="Li S.-H."/>
        </authorList>
    </citation>
    <scope>NUCLEOTIDE SEQUENCE [LARGE SCALE GENOMIC DNA]</scope>
    <source>
        <strain evidence="10 11">JH123</strain>
    </source>
</reference>
<organism evidence="10 11">
    <name type="scientific">Candidatus Paraluminiphilus aquimaris</name>
    <dbReference type="NCBI Taxonomy" id="2518994"/>
    <lineage>
        <taxon>Bacteria</taxon>
        <taxon>Pseudomonadati</taxon>
        <taxon>Pseudomonadota</taxon>
        <taxon>Gammaproteobacteria</taxon>
        <taxon>Cellvibrionales</taxon>
        <taxon>Halieaceae</taxon>
        <taxon>Candidatus Paraluminiphilus</taxon>
    </lineage>
</organism>
<accession>A0ABY6Q5T5</accession>
<comment type="catalytic activity">
    <reaction evidence="8">
        <text>L-serine + acetyl-CoA = O-acetyl-L-serine + CoA</text>
        <dbReference type="Rhea" id="RHEA:24560"/>
        <dbReference type="ChEBI" id="CHEBI:33384"/>
        <dbReference type="ChEBI" id="CHEBI:57287"/>
        <dbReference type="ChEBI" id="CHEBI:57288"/>
        <dbReference type="ChEBI" id="CHEBI:58340"/>
        <dbReference type="EC" id="2.3.1.30"/>
    </reaction>
</comment>
<dbReference type="InterPro" id="IPR053376">
    <property type="entry name" value="Serine_acetyltransferase"/>
</dbReference>
<dbReference type="NCBIfam" id="TIGR01172">
    <property type="entry name" value="cysE"/>
    <property type="match status" value="1"/>
</dbReference>
<dbReference type="NCBIfam" id="NF041874">
    <property type="entry name" value="EPS_EpsC"/>
    <property type="match status" value="1"/>
</dbReference>
<dbReference type="InterPro" id="IPR001451">
    <property type="entry name" value="Hexapep"/>
</dbReference>
<evidence type="ECO:0000259" key="9">
    <source>
        <dbReference type="SMART" id="SM00971"/>
    </source>
</evidence>
<dbReference type="SUPFAM" id="SSF51161">
    <property type="entry name" value="Trimeric LpxA-like enzymes"/>
    <property type="match status" value="1"/>
</dbReference>
<dbReference type="Proteomes" id="UP001317963">
    <property type="component" value="Chromosome"/>
</dbReference>
<keyword evidence="5" id="KW-0028">Amino-acid biosynthesis</keyword>
<dbReference type="EMBL" id="CP036501">
    <property type="protein sequence ID" value="UZP73895.1"/>
    <property type="molecule type" value="Genomic_DNA"/>
</dbReference>
<dbReference type="EC" id="2.3.1.30" evidence="3"/>
<dbReference type="InterPro" id="IPR005881">
    <property type="entry name" value="Ser_O-AcTrfase"/>
</dbReference>
<sequence>MALQVLPNTKEEHAQDPVWLQICGEVEELVRNEPMMSDFLSASVLNHSSLESALSSQLGQQVDCATVPARVLCNVISEAFATNDDIRSAMRADLTAVLERDSACESLHLPLLFFKGFHALQLHRVAHWLWQQNRKSLALLMQSRASMKFGVDIHPAATFGSGIMLDHATGLVVGETAIVGNKVSILQSVTLGGTGKEHGDRHPKIGDGVLISAGAKILGNIHVGEGAKVGAGSVVLKDVPAHTTVAGVPAKVVGRPDSDLPALNMNHELTDYEW</sequence>
<dbReference type="GO" id="GO:0009001">
    <property type="term" value="F:serine O-acetyltransferase activity"/>
    <property type="evidence" value="ECO:0007669"/>
    <property type="project" value="UniProtKB-EC"/>
</dbReference>
<evidence type="ECO:0000256" key="7">
    <source>
        <dbReference type="ARBA" id="ARBA00023315"/>
    </source>
</evidence>
<evidence type="ECO:0000256" key="8">
    <source>
        <dbReference type="ARBA" id="ARBA00049486"/>
    </source>
</evidence>
<dbReference type="InterPro" id="IPR010493">
    <property type="entry name" value="Ser_AcTrfase_N"/>
</dbReference>
<proteinExistence type="inferred from homology"/>
<comment type="pathway">
    <text evidence="1">Amino-acid biosynthesis; L-cysteine biosynthesis; L-cysteine from L-serine: step 1/2.</text>
</comment>
<dbReference type="CDD" id="cd03354">
    <property type="entry name" value="LbH_SAT"/>
    <property type="match status" value="1"/>
</dbReference>
<name>A0ABY6Q5T5_9GAMM</name>
<protein>
    <recommendedName>
        <fullName evidence="4">Serine acetyltransferase</fullName>
        <ecNumber evidence="3">2.3.1.30</ecNumber>
    </recommendedName>
</protein>
<comment type="similarity">
    <text evidence="2">Belongs to the transferase hexapeptide repeat family.</text>
</comment>
<keyword evidence="6 10" id="KW-0808">Transferase</keyword>
<evidence type="ECO:0000313" key="11">
    <source>
        <dbReference type="Proteomes" id="UP001317963"/>
    </source>
</evidence>
<dbReference type="Gene3D" id="2.160.10.10">
    <property type="entry name" value="Hexapeptide repeat proteins"/>
    <property type="match status" value="1"/>
</dbReference>
<evidence type="ECO:0000256" key="2">
    <source>
        <dbReference type="ARBA" id="ARBA00007274"/>
    </source>
</evidence>
<evidence type="ECO:0000256" key="4">
    <source>
        <dbReference type="ARBA" id="ARBA00018522"/>
    </source>
</evidence>
<keyword evidence="11" id="KW-1185">Reference proteome</keyword>
<evidence type="ECO:0000313" key="10">
    <source>
        <dbReference type="EMBL" id="UZP73895.1"/>
    </source>
</evidence>
<dbReference type="InterPro" id="IPR045304">
    <property type="entry name" value="LbH_SAT"/>
</dbReference>
<dbReference type="PANTHER" id="PTHR42811">
    <property type="entry name" value="SERINE ACETYLTRANSFERASE"/>
    <property type="match status" value="1"/>
</dbReference>
<feature type="domain" description="Serine acetyltransferase N-terminal" evidence="9">
    <location>
        <begin position="18"/>
        <end position="122"/>
    </location>
</feature>
<evidence type="ECO:0000256" key="3">
    <source>
        <dbReference type="ARBA" id="ARBA00013266"/>
    </source>
</evidence>
<gene>
    <name evidence="10" type="primary">cysE</name>
    <name evidence="10" type="ORF">E0F26_03665</name>
</gene>
<keyword evidence="7 10" id="KW-0012">Acyltransferase</keyword>
<dbReference type="Gene3D" id="1.10.3130.10">
    <property type="entry name" value="serine acetyltransferase, domain 1"/>
    <property type="match status" value="1"/>
</dbReference>
<evidence type="ECO:0000256" key="1">
    <source>
        <dbReference type="ARBA" id="ARBA00004876"/>
    </source>
</evidence>
<dbReference type="InterPro" id="IPR011004">
    <property type="entry name" value="Trimer_LpxA-like_sf"/>
</dbReference>
<evidence type="ECO:0000256" key="6">
    <source>
        <dbReference type="ARBA" id="ARBA00022679"/>
    </source>
</evidence>
<dbReference type="InterPro" id="IPR042122">
    <property type="entry name" value="Ser_AcTrfase_N_sf"/>
</dbReference>